<sequence>MPVRKANAVWEGGLRSGKGLMRLQSQAFEGPYSFPSRFEEGPGTNPEELIAAAHAGCFSMALAASLEREGFPPKRVSTEARVHLEMVDGKATITRIELIAEAEVPGITPEKFQEIAQAAKEGCPLSRALGAVKEITLEARLA</sequence>
<evidence type="ECO:0000313" key="2">
    <source>
        <dbReference type="EMBL" id="HGN85014.1"/>
    </source>
</evidence>
<reference evidence="1" key="1">
    <citation type="journal article" date="2020" name="mSystems">
        <title>Genome- and Community-Level Interaction Insights into Carbon Utilization and Element Cycling Functions of Hydrothermarchaeota in Hydrothermal Sediment.</title>
        <authorList>
            <person name="Zhou Z."/>
            <person name="Liu Y."/>
            <person name="Xu W."/>
            <person name="Pan J."/>
            <person name="Luo Z.H."/>
            <person name="Li M."/>
        </authorList>
    </citation>
    <scope>NUCLEOTIDE SEQUENCE [LARGE SCALE GENOMIC DNA]</scope>
    <source>
        <strain evidence="2">SpSt-611</strain>
        <strain evidence="1">SpSt-679</strain>
    </source>
</reference>
<dbReference type="GO" id="GO:0004601">
    <property type="term" value="F:peroxidase activity"/>
    <property type="evidence" value="ECO:0007669"/>
    <property type="project" value="InterPro"/>
</dbReference>
<accession>A0A7V4A065</accession>
<dbReference type="SUPFAM" id="SSF82784">
    <property type="entry name" value="OsmC-like"/>
    <property type="match status" value="1"/>
</dbReference>
<dbReference type="EMBL" id="DTAB01000146">
    <property type="protein sequence ID" value="HGN85014.1"/>
    <property type="molecule type" value="Genomic_DNA"/>
</dbReference>
<dbReference type="InterPro" id="IPR019904">
    <property type="entry name" value="Peroxiredoxin_OsmC"/>
</dbReference>
<dbReference type="PANTHER" id="PTHR42830:SF1">
    <property type="entry name" value="OSMOTICALLY INDUCIBLE FAMILY PROTEIN"/>
    <property type="match status" value="1"/>
</dbReference>
<dbReference type="InterPro" id="IPR003718">
    <property type="entry name" value="OsmC/Ohr_fam"/>
</dbReference>
<dbReference type="Gene3D" id="3.30.300.20">
    <property type="match status" value="1"/>
</dbReference>
<dbReference type="Pfam" id="PF02566">
    <property type="entry name" value="OsmC"/>
    <property type="match status" value="1"/>
</dbReference>
<protein>
    <submittedName>
        <fullName evidence="1">OsmC family peroxiredoxin</fullName>
    </submittedName>
</protein>
<dbReference type="InterPro" id="IPR036102">
    <property type="entry name" value="OsmC/Ohrsf"/>
</dbReference>
<dbReference type="InterPro" id="IPR052707">
    <property type="entry name" value="OsmC_Ohr_Peroxiredoxin"/>
</dbReference>
<dbReference type="GO" id="GO:0006979">
    <property type="term" value="P:response to oxidative stress"/>
    <property type="evidence" value="ECO:0007669"/>
    <property type="project" value="InterPro"/>
</dbReference>
<dbReference type="InterPro" id="IPR015946">
    <property type="entry name" value="KH_dom-like_a/b"/>
</dbReference>
<gene>
    <name evidence="2" type="ORF">ENT80_02410</name>
    <name evidence="1" type="ORF">ENU54_00795</name>
</gene>
<evidence type="ECO:0000313" key="1">
    <source>
        <dbReference type="EMBL" id="HGL49145.1"/>
    </source>
</evidence>
<dbReference type="EMBL" id="DTCX01000045">
    <property type="protein sequence ID" value="HGL49145.1"/>
    <property type="molecule type" value="Genomic_DNA"/>
</dbReference>
<name>A0A7V4A065_9DEIN</name>
<dbReference type="AlphaFoldDB" id="A0A7V4A065"/>
<comment type="caution">
    <text evidence="1">The sequence shown here is derived from an EMBL/GenBank/DDBJ whole genome shotgun (WGS) entry which is preliminary data.</text>
</comment>
<proteinExistence type="predicted"/>
<dbReference type="NCBIfam" id="TIGR03562">
    <property type="entry name" value="osmo_induc_OsmC"/>
    <property type="match status" value="1"/>
</dbReference>
<organism evidence="1">
    <name type="scientific">Thermus tengchongensis</name>
    <dbReference type="NCBI Taxonomy" id="1214928"/>
    <lineage>
        <taxon>Bacteria</taxon>
        <taxon>Thermotogati</taxon>
        <taxon>Deinococcota</taxon>
        <taxon>Deinococci</taxon>
        <taxon>Thermales</taxon>
        <taxon>Thermaceae</taxon>
        <taxon>Thermus</taxon>
    </lineage>
</organism>
<dbReference type="PANTHER" id="PTHR42830">
    <property type="entry name" value="OSMOTICALLY INDUCIBLE FAMILY PROTEIN"/>
    <property type="match status" value="1"/>
</dbReference>